<reference evidence="3" key="1">
    <citation type="submission" date="2024-06" db="EMBL/GenBank/DDBJ databases">
        <title>Multi-omics analyses provide insights into the biosynthesis of the anticancer antibiotic pleurotin in Hohenbuehelia grisea.</title>
        <authorList>
            <person name="Weaver J.A."/>
            <person name="Alberti F."/>
        </authorList>
    </citation>
    <scope>NUCLEOTIDE SEQUENCE [LARGE SCALE GENOMIC DNA]</scope>
    <source>
        <strain evidence="3">T-177</strain>
    </source>
</reference>
<evidence type="ECO:0000259" key="1">
    <source>
        <dbReference type="Pfam" id="PF22893"/>
    </source>
</evidence>
<dbReference type="Proteomes" id="UP001556367">
    <property type="component" value="Unassembled WGS sequence"/>
</dbReference>
<evidence type="ECO:0000313" key="3">
    <source>
        <dbReference type="Proteomes" id="UP001556367"/>
    </source>
</evidence>
<protein>
    <recommendedName>
        <fullName evidence="1">Ubiquitin-like domain-containing protein</fullName>
    </recommendedName>
</protein>
<sequence length="605" mass="69377">MDEQEGGMWLWIQRRLRFRFTLIHMARALPASLLPWICVPWTSRRCSRGRRLSFLVISFKQSQSIAIDTRVKQLSSNGSDGRERESCLRLYPSQKPTQHYIQPQLLTPMPIFDHAHDFTMANCHFAIVHGDQNVHNNDLTTHARISSSTLPPVSPAQDVITSTSERSTHAMKLCDMEPDGGLMESPLTIATRLRHLLSTSDYDPETKVYFGNLYADLECIIDLLNFVDCGRDYLMDTPLRRNIERFLDPRLNKCSFQLARACRDIELHQEALKNTPIWSLWPIVYYQRWSPRRRLSALVSSLKDSLLAVQALLCCALHGLSSDTLKRLVTRSNFSRRSIDEYYAKVKSILAKPSIIRIHIVLVNILDYFGKPMGIPVEFCGSIAELHAILKRYSESTEASAYIQERNYELVHGLENSVVRNHKQFSDLVHGGATIEISIIIKSDSSFNPQSQICQRCNKPYEPITGERERKQLQCLRCKNKINIRSPNSPDILNGRLGSSRKVPNWTEASSHPCDLRNRYSTQEEHGWKIFRCISVLIVHSEGQTPVRQISDHVLAIDDPDDLDIEMHIDTRDGRIMKRCKKPWYIRVAQRAAKFIGLAPPPPLL</sequence>
<comment type="caution">
    <text evidence="2">The sequence shown here is derived from an EMBL/GenBank/DDBJ whole genome shotgun (WGS) entry which is preliminary data.</text>
</comment>
<keyword evidence="3" id="KW-1185">Reference proteome</keyword>
<organism evidence="2 3">
    <name type="scientific">Hohenbuehelia grisea</name>
    <dbReference type="NCBI Taxonomy" id="104357"/>
    <lineage>
        <taxon>Eukaryota</taxon>
        <taxon>Fungi</taxon>
        <taxon>Dikarya</taxon>
        <taxon>Basidiomycota</taxon>
        <taxon>Agaricomycotina</taxon>
        <taxon>Agaricomycetes</taxon>
        <taxon>Agaricomycetidae</taxon>
        <taxon>Agaricales</taxon>
        <taxon>Pleurotineae</taxon>
        <taxon>Pleurotaceae</taxon>
        <taxon>Hohenbuehelia</taxon>
    </lineage>
</organism>
<dbReference type="Pfam" id="PF22893">
    <property type="entry name" value="ULD_2"/>
    <property type="match status" value="1"/>
</dbReference>
<dbReference type="EMBL" id="JASNQZ010000014">
    <property type="protein sequence ID" value="KAL0948565.1"/>
    <property type="molecule type" value="Genomic_DNA"/>
</dbReference>
<gene>
    <name evidence="2" type="ORF">HGRIS_011125</name>
</gene>
<accession>A0ABR3IZP6</accession>
<evidence type="ECO:0000313" key="2">
    <source>
        <dbReference type="EMBL" id="KAL0948565.1"/>
    </source>
</evidence>
<name>A0ABR3IZP6_9AGAR</name>
<dbReference type="InterPro" id="IPR054464">
    <property type="entry name" value="ULD_fung"/>
</dbReference>
<feature type="domain" description="Ubiquitin-like" evidence="1">
    <location>
        <begin position="363"/>
        <end position="442"/>
    </location>
</feature>
<proteinExistence type="predicted"/>